<keyword evidence="4" id="KW-1185">Reference proteome</keyword>
<dbReference type="RefSeq" id="XP_070919525.1">
    <property type="nucleotide sequence ID" value="XM_071063424.1"/>
</dbReference>
<proteinExistence type="predicted"/>
<dbReference type="EMBL" id="BAAFSV010000004">
    <property type="protein sequence ID" value="GAB1317794.1"/>
    <property type="molecule type" value="Genomic_DNA"/>
</dbReference>
<name>A0ABQ0GJ51_9PEZI</name>
<evidence type="ECO:0000256" key="2">
    <source>
        <dbReference type="SAM" id="Coils"/>
    </source>
</evidence>
<dbReference type="Pfam" id="PF00023">
    <property type="entry name" value="Ank"/>
    <property type="match status" value="1"/>
</dbReference>
<keyword evidence="1" id="KW-0040">ANK repeat</keyword>
<dbReference type="Gene3D" id="1.25.40.20">
    <property type="entry name" value="Ankyrin repeat-containing domain"/>
    <property type="match status" value="3"/>
</dbReference>
<evidence type="ECO:0000313" key="3">
    <source>
        <dbReference type="EMBL" id="GAB1317794.1"/>
    </source>
</evidence>
<dbReference type="Pfam" id="PF12796">
    <property type="entry name" value="Ank_2"/>
    <property type="match status" value="1"/>
</dbReference>
<protein>
    <recommendedName>
        <fullName evidence="5">Fungal N-terminal domain-containing protein</fullName>
    </recommendedName>
</protein>
<dbReference type="InterPro" id="IPR036770">
    <property type="entry name" value="Ankyrin_rpt-contain_sf"/>
</dbReference>
<dbReference type="PROSITE" id="PS50297">
    <property type="entry name" value="ANK_REP_REGION"/>
    <property type="match status" value="2"/>
</dbReference>
<comment type="caution">
    <text evidence="3">The sequence shown here is derived from an EMBL/GenBank/DDBJ whole genome shotgun (WGS) entry which is preliminary data.</text>
</comment>
<sequence>MDLLSVTASVIAIIQASRALAFAVTALQKLRSAATEFGELLTELATLQDLLDNFREAIEFKEDLENLVTELQTLSATLIDNSSGLNGNGEHKISAVQWRMRYGKQARQLRDRAAVCRNHLSTYVELLGLAQHLQQAKTSMDIRNLIMSSSSAVSNELRGLRSASRQQDALIRSLSGGIDRGFNDVGNELSQAMRQANEQRDSLAMDMQGLIKSSSSALGDDLRLLQSASQRQDLIMHSVATDLARGFKEVAHEITRATHMVNNRLDLFEKHFSSKFALDQMLYDAVELMLDMGFNPQFADMIGQSAVMVVKKHLLDRPVLPGKLRILQRIIDTDEHPAEISTMIRDALLVKSSAKLTLDQALVAEAAHINELDDIGYAPLHWAVIRDRVEAVEMLIQHGATINTRSRDHGVVPLHLAKSGVVAALLLQHGADMKSKALYDGLMPLHCFAYNGCLGPLKVLLEAGVDPNAEDNVRATPLHVASVAILTATDCFCEPASTGGNWRASPGVTLGQSSEYRSTICHLIKAGADVNKAGRDGLPPVVAAASVFNMAALRQLLEHGPRLDLVDKHGRGILHYVIRWCSLEAIASLSALGLQEFDPDVPDTHGDPPLDLFGLRIRGKLVGFHWQTAQALVFEVSVLIDEDDVWFDEFPDDEELACYDITSLFEPGSGERQKDELDLLEQDAEDDGDFYDALEYPVS</sequence>
<dbReference type="PANTHER" id="PTHR46224:SF6">
    <property type="entry name" value="ANKYRIN REPEAT FAMILY PROTEIN"/>
    <property type="match status" value="1"/>
</dbReference>
<accession>A0ABQ0GJ51</accession>
<dbReference type="InterPro" id="IPR002110">
    <property type="entry name" value="Ankyrin_rpt"/>
</dbReference>
<dbReference type="InterPro" id="IPR051616">
    <property type="entry name" value="Cul2-RING_E3_ligase_SR"/>
</dbReference>
<organism evidence="3 4">
    <name type="scientific">Madurella fahalii</name>
    <dbReference type="NCBI Taxonomy" id="1157608"/>
    <lineage>
        <taxon>Eukaryota</taxon>
        <taxon>Fungi</taxon>
        <taxon>Dikarya</taxon>
        <taxon>Ascomycota</taxon>
        <taxon>Pezizomycotina</taxon>
        <taxon>Sordariomycetes</taxon>
        <taxon>Sordariomycetidae</taxon>
        <taxon>Sordariales</taxon>
        <taxon>Sordariales incertae sedis</taxon>
        <taxon>Madurella</taxon>
    </lineage>
</organism>
<evidence type="ECO:0008006" key="5">
    <source>
        <dbReference type="Google" id="ProtNLM"/>
    </source>
</evidence>
<dbReference type="GeneID" id="98178747"/>
<dbReference type="PROSITE" id="PS50088">
    <property type="entry name" value="ANK_REPEAT"/>
    <property type="match status" value="2"/>
</dbReference>
<dbReference type="PANTHER" id="PTHR46224">
    <property type="entry name" value="ANKYRIN REPEAT FAMILY PROTEIN"/>
    <property type="match status" value="1"/>
</dbReference>
<reference evidence="3 4" key="1">
    <citation type="submission" date="2024-09" db="EMBL/GenBank/DDBJ databases">
        <title>Itraconazole resistance in Madurella fahalii resulting from another homologue of gene encoding cytochrome P450 14-alpha sterol demethylase (CYP51).</title>
        <authorList>
            <person name="Yoshioka I."/>
            <person name="Fahal A.H."/>
            <person name="Kaneko S."/>
            <person name="Yaguchi T."/>
        </authorList>
    </citation>
    <scope>NUCLEOTIDE SEQUENCE [LARGE SCALE GENOMIC DNA]</scope>
    <source>
        <strain evidence="3 4">IFM 68171</strain>
    </source>
</reference>
<dbReference type="SUPFAM" id="SSF48403">
    <property type="entry name" value="Ankyrin repeat"/>
    <property type="match status" value="1"/>
</dbReference>
<feature type="repeat" description="ANK" evidence="1">
    <location>
        <begin position="375"/>
        <end position="407"/>
    </location>
</feature>
<feature type="repeat" description="ANK" evidence="1">
    <location>
        <begin position="440"/>
        <end position="472"/>
    </location>
</feature>
<dbReference type="Proteomes" id="UP001628179">
    <property type="component" value="Unassembled WGS sequence"/>
</dbReference>
<evidence type="ECO:0000313" key="4">
    <source>
        <dbReference type="Proteomes" id="UP001628179"/>
    </source>
</evidence>
<evidence type="ECO:0000256" key="1">
    <source>
        <dbReference type="PROSITE-ProRule" id="PRU00023"/>
    </source>
</evidence>
<gene>
    <name evidence="3" type="ORF">MFIFM68171_08004</name>
</gene>
<feature type="coiled-coil region" evidence="2">
    <location>
        <begin position="44"/>
        <end position="77"/>
    </location>
</feature>
<keyword evidence="2" id="KW-0175">Coiled coil</keyword>
<dbReference type="SMART" id="SM00248">
    <property type="entry name" value="ANK"/>
    <property type="match status" value="6"/>
</dbReference>